<evidence type="ECO:0000259" key="1">
    <source>
        <dbReference type="Pfam" id="PF02627"/>
    </source>
</evidence>
<dbReference type="SUPFAM" id="SSF69118">
    <property type="entry name" value="AhpD-like"/>
    <property type="match status" value="1"/>
</dbReference>
<gene>
    <name evidence="2" type="ORF">CBM2607_11726</name>
</gene>
<dbReference type="EMBL" id="LT984806">
    <property type="protein sequence ID" value="SPD46786.1"/>
    <property type="molecule type" value="Genomic_DNA"/>
</dbReference>
<organism evidence="2 3">
    <name type="scientific">Cupriavidus neocaledonicus</name>
    <dbReference type="NCBI Taxonomy" id="1040979"/>
    <lineage>
        <taxon>Bacteria</taxon>
        <taxon>Pseudomonadati</taxon>
        <taxon>Pseudomonadota</taxon>
        <taxon>Betaproteobacteria</taxon>
        <taxon>Burkholderiales</taxon>
        <taxon>Burkholderiaceae</taxon>
        <taxon>Cupriavidus</taxon>
    </lineage>
</organism>
<dbReference type="GO" id="GO:0051920">
    <property type="term" value="F:peroxiredoxin activity"/>
    <property type="evidence" value="ECO:0007669"/>
    <property type="project" value="InterPro"/>
</dbReference>
<dbReference type="Proteomes" id="UP000255168">
    <property type="component" value="Chromosome I"/>
</dbReference>
<evidence type="ECO:0000313" key="3">
    <source>
        <dbReference type="Proteomes" id="UP000255168"/>
    </source>
</evidence>
<evidence type="ECO:0000313" key="2">
    <source>
        <dbReference type="EMBL" id="SPD46786.1"/>
    </source>
</evidence>
<dbReference type="Pfam" id="PF02627">
    <property type="entry name" value="CMD"/>
    <property type="match status" value="1"/>
</dbReference>
<keyword evidence="2" id="KW-0575">Peroxidase</keyword>
<reference evidence="2 3" key="1">
    <citation type="submission" date="2018-01" db="EMBL/GenBank/DDBJ databases">
        <authorList>
            <person name="Clerissi C."/>
        </authorList>
    </citation>
    <scope>NUCLEOTIDE SEQUENCE [LARGE SCALE GENOMIC DNA]</scope>
    <source>
        <strain evidence="2">Cupriavidus taiwanensis STM 6160</strain>
    </source>
</reference>
<dbReference type="RefSeq" id="WP_018004380.1">
    <property type="nucleotide sequence ID" value="NZ_AQUR01000076.1"/>
</dbReference>
<dbReference type="EC" id="1.11.1.15" evidence="2"/>
<dbReference type="NCBIfam" id="TIGR00778">
    <property type="entry name" value="ahpD_dom"/>
    <property type="match status" value="1"/>
</dbReference>
<dbReference type="PANTHER" id="PTHR33930:SF2">
    <property type="entry name" value="BLR3452 PROTEIN"/>
    <property type="match status" value="1"/>
</dbReference>
<dbReference type="InterPro" id="IPR004675">
    <property type="entry name" value="AhpD_core"/>
</dbReference>
<dbReference type="InterPro" id="IPR003779">
    <property type="entry name" value="CMD-like"/>
</dbReference>
<protein>
    <submittedName>
        <fullName evidence="2">Alkyl hydroperoxide reductase AhpD</fullName>
        <ecNumber evidence="2">1.11.1.15</ecNumber>
    </submittedName>
</protein>
<dbReference type="PANTHER" id="PTHR33930">
    <property type="entry name" value="ALKYL HYDROPEROXIDE REDUCTASE AHPD"/>
    <property type="match status" value="1"/>
</dbReference>
<feature type="domain" description="Carboxymuconolactone decarboxylase-like" evidence="1">
    <location>
        <begin position="18"/>
        <end position="100"/>
    </location>
</feature>
<keyword evidence="2" id="KW-0560">Oxidoreductase</keyword>
<name>A0A375H7D9_9BURK</name>
<dbReference type="AlphaFoldDB" id="A0A375H7D9"/>
<sequence length="101" mass="10709">MFDMKDLARLKKLDENAPEAMQSFRAFDRAAFVDGALSVQQKQIIAVAVALTTQCPYCIALHTKAAHDAGASNAQLAEAALVAAAIRAGGAVTHATHLFRD</sequence>
<dbReference type="Gene3D" id="1.20.1290.10">
    <property type="entry name" value="AhpD-like"/>
    <property type="match status" value="1"/>
</dbReference>
<proteinExistence type="predicted"/>
<accession>A0A375H7D9</accession>
<dbReference type="InterPro" id="IPR029032">
    <property type="entry name" value="AhpD-like"/>
</dbReference>